<keyword evidence="1" id="KW-1133">Transmembrane helix</keyword>
<feature type="transmembrane region" description="Helical" evidence="1">
    <location>
        <begin position="188"/>
        <end position="215"/>
    </location>
</feature>
<evidence type="ECO:0000256" key="1">
    <source>
        <dbReference type="SAM" id="Phobius"/>
    </source>
</evidence>
<feature type="transmembrane region" description="Helical" evidence="1">
    <location>
        <begin position="151"/>
        <end position="176"/>
    </location>
</feature>
<protein>
    <submittedName>
        <fullName evidence="2">Uncharacterized protein</fullName>
    </submittedName>
</protein>
<proteinExistence type="predicted"/>
<keyword evidence="1" id="KW-0472">Membrane</keyword>
<reference evidence="2" key="1">
    <citation type="submission" date="2018-10" db="EMBL/GenBank/DDBJ databases">
        <title>Hidden diversity of soil giant viruses.</title>
        <authorList>
            <person name="Schulz F."/>
            <person name="Alteio L."/>
            <person name="Goudeau D."/>
            <person name="Ryan E.M."/>
            <person name="Malmstrom R.R."/>
            <person name="Blanchard J."/>
            <person name="Woyke T."/>
        </authorList>
    </citation>
    <scope>NUCLEOTIDE SEQUENCE</scope>
    <source>
        <strain evidence="2">HOV1</strain>
    </source>
</reference>
<organism evidence="2">
    <name type="scientific">Homavirus sp</name>
    <dbReference type="NCBI Taxonomy" id="2487769"/>
    <lineage>
        <taxon>Viruses</taxon>
        <taxon>Varidnaviria</taxon>
        <taxon>Bamfordvirae</taxon>
        <taxon>Nucleocytoviricota</taxon>
        <taxon>Megaviricetes</taxon>
        <taxon>Imitervirales</taxon>
        <taxon>Mimiviridae</taxon>
        <taxon>Klosneuvirinae</taxon>
    </lineage>
</organism>
<keyword evidence="1" id="KW-0812">Transmembrane</keyword>
<name>A0A3G5A7Q0_9VIRU</name>
<evidence type="ECO:0000313" key="2">
    <source>
        <dbReference type="EMBL" id="AYV82241.1"/>
    </source>
</evidence>
<feature type="transmembrane region" description="Helical" evidence="1">
    <location>
        <begin position="71"/>
        <end position="98"/>
    </location>
</feature>
<gene>
    <name evidence="2" type="ORF">Homavirus19_10</name>
</gene>
<dbReference type="EMBL" id="MK072350">
    <property type="protein sequence ID" value="AYV82241.1"/>
    <property type="molecule type" value="Genomic_DNA"/>
</dbReference>
<sequence length="223" mass="26108">MLKIECYIIYEYLISIQCNIDNMSYKYTSPTYKHTELSHIPHNYPFDTVTDTITDTLTRDEIDKEEFNHKLLMILCHTIPTITFSSLAYIIGFMYLVYGNAVTTCDDPKNTIMRISTWLITYGSVEFAALFIAILLMIMIKFVTTIFNHKIFLICATTIYLLWNSSWLMVGWFVLFRYSITCTNLAPLLWFSALSVWIWQGLYIIITGATTISCIRYNQRQYT</sequence>
<accession>A0A3G5A7Q0</accession>
<feature type="transmembrane region" description="Helical" evidence="1">
    <location>
        <begin position="118"/>
        <end position="139"/>
    </location>
</feature>